<name>A2V7Q5_KLEPO</name>
<dbReference type="AlphaFoldDB" id="A2V7Q5"/>
<proteinExistence type="predicted"/>
<evidence type="ECO:0000259" key="1">
    <source>
        <dbReference type="Pfam" id="PF04230"/>
    </source>
</evidence>
<evidence type="ECO:0000313" key="2">
    <source>
        <dbReference type="EMBL" id="BAF46985.1"/>
    </source>
</evidence>
<sequence>MKKNKVYIRGAYAPGNIGDDVLMLSVINIVKKVVPEKFISVGVEHPSLARKYNSNIDWIHIKKPISADVVVFGGGGQFFSFNPPPGVKSSLISKVIKSIKAQENLFTAIERLMVSSCGGLDKIYIPRKLAAFCIGLGPFDNHGKGYQRAVEIINKCDYVSVRDDKSKSYCKMLGNESVSEFTDPTLLSDIWYPNQIKKPYYSDKGYISIVLRDWPHDKNGQDFTKELIKFGNYLINNGEKVRFVSVYKEREEDLIAKNDNIDWLVWDARNYSIVEFMNEFVGNSEVIISSRAHGVLLPASLGVPTIAVAIENKLLKVHDMISDGNIIVKIAEHKAFDEALTCFRKDKEQLRVNLEQEITKNHQKVKDAIDEFTKWLKDNV</sequence>
<dbReference type="InterPro" id="IPR007345">
    <property type="entry name" value="Polysacch_pyruvyl_Trfase"/>
</dbReference>
<reference evidence="2" key="2">
    <citation type="submission" date="2007-01" db="EMBL/GenBank/DDBJ databases">
        <title>Complete nucleotide sequences of Klebsiella pneumoniae serotype K5 capsular polysaccharides biosynthesis gene cluster, Statens Serum Institut (Denmark) serotype K5 reference strain.</title>
        <authorList>
            <person name="Fang C.T."/>
            <person name="Lai S.Y."/>
            <person name="Yi W.C."/>
        </authorList>
    </citation>
    <scope>NUCLEOTIDE SEQUENCE</scope>
    <source>
        <strain evidence="2">Kauffmann E5051</strain>
    </source>
</reference>
<dbReference type="RefSeq" id="WP_048969253.1">
    <property type="nucleotide sequence ID" value="NZ_JVKF01000078.1"/>
</dbReference>
<feature type="domain" description="Polysaccharide pyruvyl transferase" evidence="1">
    <location>
        <begin position="16"/>
        <end position="310"/>
    </location>
</feature>
<dbReference type="GO" id="GO:0016740">
    <property type="term" value="F:transferase activity"/>
    <property type="evidence" value="ECO:0007669"/>
    <property type="project" value="UniProtKB-KW"/>
</dbReference>
<dbReference type="PANTHER" id="PTHR36836:SF1">
    <property type="entry name" value="COLANIC ACID BIOSYNTHESIS PROTEIN WCAK"/>
    <property type="match status" value="1"/>
</dbReference>
<organism evidence="2">
    <name type="scientific">Klebsiella pneumoniae subsp. ozaenae</name>
    <dbReference type="NCBI Taxonomy" id="574"/>
    <lineage>
        <taxon>Bacteria</taxon>
        <taxon>Pseudomonadati</taxon>
        <taxon>Pseudomonadota</taxon>
        <taxon>Gammaproteobacteria</taxon>
        <taxon>Enterobacterales</taxon>
        <taxon>Enterobacteriaceae</taxon>
        <taxon>Klebsiella/Raoultella group</taxon>
        <taxon>Klebsiella</taxon>
        <taxon>Klebsiella pneumoniae complex</taxon>
    </lineage>
</organism>
<keyword evidence="2" id="KW-0808">Transferase</keyword>
<dbReference type="PANTHER" id="PTHR36836">
    <property type="entry name" value="COLANIC ACID BIOSYNTHESIS PROTEIN WCAK"/>
    <property type="match status" value="1"/>
</dbReference>
<reference evidence="2" key="1">
    <citation type="journal article" date="2007" name="Clin. Infect. Dis.">
        <title>Klebsiella pneumoniae genotype K1: an emerging pathogen that causes septic ocular or central nervous system complications from pyogenic liver abscess.</title>
        <authorList>
            <person name="Fang C.T."/>
            <person name="Lai S.Y."/>
            <person name="Yi W.C."/>
            <person name="Hsueh P.R."/>
            <person name="Liu K.L."/>
            <person name="Chang S.C."/>
        </authorList>
    </citation>
    <scope>NUCLEOTIDE SEQUENCE</scope>
    <source>
        <strain evidence="2">Kauffmann E5051</strain>
    </source>
</reference>
<protein>
    <submittedName>
        <fullName evidence="2">Putative pyruvyl transferase</fullName>
    </submittedName>
</protein>
<accession>A2V7Q5</accession>
<dbReference type="EMBL" id="AB289645">
    <property type="protein sequence ID" value="BAF46985.1"/>
    <property type="molecule type" value="Genomic_DNA"/>
</dbReference>
<dbReference type="Pfam" id="PF04230">
    <property type="entry name" value="PS_pyruv_trans"/>
    <property type="match status" value="1"/>
</dbReference>